<gene>
    <name evidence="1" type="ORF">BN8_01467</name>
</gene>
<comment type="caution">
    <text evidence="1">The sequence shown here is derived from an EMBL/GenBank/DDBJ whole genome shotgun (WGS) entry which is preliminary data.</text>
</comment>
<dbReference type="Proteomes" id="UP000009309">
    <property type="component" value="Unassembled WGS sequence"/>
</dbReference>
<keyword evidence="2" id="KW-1185">Reference proteome</keyword>
<sequence>MSGNGHFASAYFNKTPVLKRTKRFFFVGNLFAQQK</sequence>
<accession>I2GEY9</accession>
<protein>
    <submittedName>
        <fullName evidence="1">Uncharacterized protein</fullName>
    </submittedName>
</protein>
<dbReference type="STRING" id="1185876.BN8_01467"/>
<proteinExistence type="predicted"/>
<evidence type="ECO:0000313" key="2">
    <source>
        <dbReference type="Proteomes" id="UP000009309"/>
    </source>
</evidence>
<dbReference type="AlphaFoldDB" id="I2GEY9"/>
<reference evidence="1 2" key="1">
    <citation type="journal article" date="2012" name="J. Bacteriol.">
        <title>Genome Sequence of the Filamentous Bacterium Fibrisoma limi BUZ 3T.</title>
        <authorList>
            <person name="Filippini M."/>
            <person name="Qi W."/>
            <person name="Jaenicke S."/>
            <person name="Goesmann A."/>
            <person name="Smits T.H."/>
            <person name="Bagheri H.C."/>
        </authorList>
    </citation>
    <scope>NUCLEOTIDE SEQUENCE [LARGE SCALE GENOMIC DNA]</scope>
    <source>
        <strain evidence="2">BUZ 3T</strain>
    </source>
</reference>
<organism evidence="1 2">
    <name type="scientific">Fibrisoma limi BUZ 3</name>
    <dbReference type="NCBI Taxonomy" id="1185876"/>
    <lineage>
        <taxon>Bacteria</taxon>
        <taxon>Pseudomonadati</taxon>
        <taxon>Bacteroidota</taxon>
        <taxon>Cytophagia</taxon>
        <taxon>Cytophagales</taxon>
        <taxon>Spirosomataceae</taxon>
        <taxon>Fibrisoma</taxon>
    </lineage>
</organism>
<name>I2GEY9_9BACT</name>
<evidence type="ECO:0000313" key="1">
    <source>
        <dbReference type="EMBL" id="CCH52464.1"/>
    </source>
</evidence>
<dbReference type="EMBL" id="CAIT01000005">
    <property type="protein sequence ID" value="CCH52464.1"/>
    <property type="molecule type" value="Genomic_DNA"/>
</dbReference>